<comment type="caution">
    <text evidence="1">The sequence shown here is derived from an EMBL/GenBank/DDBJ whole genome shotgun (WGS) entry which is preliminary data.</text>
</comment>
<name>A0ABP9VR99_9BACT</name>
<evidence type="ECO:0000313" key="1">
    <source>
        <dbReference type="EMBL" id="GAA5506748.1"/>
    </source>
</evidence>
<keyword evidence="2" id="KW-1185">Reference proteome</keyword>
<dbReference type="Proteomes" id="UP001416858">
    <property type="component" value="Unassembled WGS sequence"/>
</dbReference>
<proteinExistence type="predicted"/>
<accession>A0ABP9VR99</accession>
<evidence type="ECO:0000313" key="2">
    <source>
        <dbReference type="Proteomes" id="UP001416858"/>
    </source>
</evidence>
<protein>
    <submittedName>
        <fullName evidence="1">Uncharacterized protein</fullName>
    </submittedName>
</protein>
<sequence>MQGVPFRRIRPDAIYFYTERVAFIAVRRGARPVKIERITRCNRAGLAPQTLPKGEGNGRRPDDVSCNRQIVVMPAETRWLRTFIRETDKAIGQPPRIVS</sequence>
<gene>
    <name evidence="1" type="ORF">Rcae01_02201</name>
</gene>
<organism evidence="1 2">
    <name type="scientific">Novipirellula caenicola</name>
    <dbReference type="NCBI Taxonomy" id="1536901"/>
    <lineage>
        <taxon>Bacteria</taxon>
        <taxon>Pseudomonadati</taxon>
        <taxon>Planctomycetota</taxon>
        <taxon>Planctomycetia</taxon>
        <taxon>Pirellulales</taxon>
        <taxon>Pirellulaceae</taxon>
        <taxon>Novipirellula</taxon>
    </lineage>
</organism>
<reference evidence="1 2" key="1">
    <citation type="submission" date="2024-02" db="EMBL/GenBank/DDBJ databases">
        <title>Rhodopirellula caenicola NBRC 110016.</title>
        <authorList>
            <person name="Ichikawa N."/>
            <person name="Katano-Makiyama Y."/>
            <person name="Hidaka K."/>
        </authorList>
    </citation>
    <scope>NUCLEOTIDE SEQUENCE [LARGE SCALE GENOMIC DNA]</scope>
    <source>
        <strain evidence="1 2">NBRC 110016</strain>
    </source>
</reference>
<dbReference type="RefSeq" id="WP_345683671.1">
    <property type="nucleotide sequence ID" value="NZ_BAABRO010000004.1"/>
</dbReference>
<dbReference type="EMBL" id="BAABRO010000004">
    <property type="protein sequence ID" value="GAA5506748.1"/>
    <property type="molecule type" value="Genomic_DNA"/>
</dbReference>